<evidence type="ECO:0000313" key="2">
    <source>
        <dbReference type="Proteomes" id="UP000633035"/>
    </source>
</evidence>
<evidence type="ECO:0000313" key="1">
    <source>
        <dbReference type="EMBL" id="MBK1962952.1"/>
    </source>
</evidence>
<protein>
    <recommendedName>
        <fullName evidence="3">DNA-binding protein</fullName>
    </recommendedName>
</protein>
<proteinExistence type="predicted"/>
<keyword evidence="2" id="KW-1185">Reference proteome</keyword>
<reference evidence="1 2" key="1">
    <citation type="submission" date="2021-01" db="EMBL/GenBank/DDBJ databases">
        <title>Listeria ivanovii strains from Norway.</title>
        <authorList>
            <person name="Fagerlund A."/>
        </authorList>
    </citation>
    <scope>NUCLEOTIDE SEQUENCE [LARGE SCALE GENOMIC DNA]</scope>
    <source>
        <strain evidence="1 2">MF6989</strain>
    </source>
</reference>
<comment type="caution">
    <text evidence="1">The sequence shown here is derived from an EMBL/GenBank/DDBJ whole genome shotgun (WGS) entry which is preliminary data.</text>
</comment>
<evidence type="ECO:0008006" key="3">
    <source>
        <dbReference type="Google" id="ProtNLM"/>
    </source>
</evidence>
<organism evidence="1 2">
    <name type="scientific">Listeria ivanovii subsp. londoniensis</name>
    <dbReference type="NCBI Taxonomy" id="202752"/>
    <lineage>
        <taxon>Bacteria</taxon>
        <taxon>Bacillati</taxon>
        <taxon>Bacillota</taxon>
        <taxon>Bacilli</taxon>
        <taxon>Bacillales</taxon>
        <taxon>Listeriaceae</taxon>
        <taxon>Listeria</taxon>
    </lineage>
</organism>
<name>A0ABS1G7U2_LISIV</name>
<accession>A0ABS1G7U2</accession>
<gene>
    <name evidence="1" type="ORF">JI642_12670</name>
</gene>
<sequence>MEFNDLNELKEYLHQNLLTKAKAMEITGQSAPAFAQAVSTGVLKPFFQQGEGKGPSNVRLYLKQDIEEYAQRLRIKKEQSAKRNA</sequence>
<dbReference type="RefSeq" id="WP_200289191.1">
    <property type="nucleotide sequence ID" value="NZ_JAENOF010000018.1"/>
</dbReference>
<dbReference type="EMBL" id="JAENOF010000018">
    <property type="protein sequence ID" value="MBK1962952.1"/>
    <property type="molecule type" value="Genomic_DNA"/>
</dbReference>
<dbReference type="Proteomes" id="UP000633035">
    <property type="component" value="Unassembled WGS sequence"/>
</dbReference>